<evidence type="ECO:0000313" key="2">
    <source>
        <dbReference type="Proteomes" id="UP001365542"/>
    </source>
</evidence>
<evidence type="ECO:0000313" key="1">
    <source>
        <dbReference type="EMBL" id="KAK6538803.1"/>
    </source>
</evidence>
<organism evidence="1 2">
    <name type="scientific">Orbilia ellipsospora</name>
    <dbReference type="NCBI Taxonomy" id="2528407"/>
    <lineage>
        <taxon>Eukaryota</taxon>
        <taxon>Fungi</taxon>
        <taxon>Dikarya</taxon>
        <taxon>Ascomycota</taxon>
        <taxon>Pezizomycotina</taxon>
        <taxon>Orbiliomycetes</taxon>
        <taxon>Orbiliales</taxon>
        <taxon>Orbiliaceae</taxon>
        <taxon>Orbilia</taxon>
    </lineage>
</organism>
<keyword evidence="2" id="KW-1185">Reference proteome</keyword>
<sequence>MPIDLEGEYGTKLAELATHAVTNPTPEENAVHARLAGIDGTGNAALVSRVKQGTNKYDGFALVFTHDTKSQEFEWLQFITRQLVGDHGAIKGSLLLKVNTVAYELVDSADEITDYSLATGPKPANWDTCWKVDGGGTKPFFRDSYEYAMSAEKSLSAILDFPASVTSKGKPLERDRASYIDLPLDKVVDMKGKLDEQTGNGIARAYFSDYLVKKHQDKYHILARFDFNLTWNPAKGATKKDFTLHSVKTTMTTELLECHKAALLHETTTKTRPFKSFYEKIH</sequence>
<proteinExistence type="predicted"/>
<comment type="caution">
    <text evidence="1">The sequence shown here is derived from an EMBL/GenBank/DDBJ whole genome shotgun (WGS) entry which is preliminary data.</text>
</comment>
<dbReference type="Proteomes" id="UP001365542">
    <property type="component" value="Unassembled WGS sequence"/>
</dbReference>
<gene>
    <name evidence="1" type="ORF">TWF694_010368</name>
</gene>
<accession>A0AAV9XFY2</accession>
<dbReference type="AlphaFoldDB" id="A0AAV9XFY2"/>
<reference evidence="1 2" key="1">
    <citation type="submission" date="2019-10" db="EMBL/GenBank/DDBJ databases">
        <authorList>
            <person name="Palmer J.M."/>
        </authorList>
    </citation>
    <scope>NUCLEOTIDE SEQUENCE [LARGE SCALE GENOMIC DNA]</scope>
    <source>
        <strain evidence="1 2">TWF694</strain>
    </source>
</reference>
<name>A0AAV9XFY2_9PEZI</name>
<dbReference type="EMBL" id="JAVHJO010000007">
    <property type="protein sequence ID" value="KAK6538803.1"/>
    <property type="molecule type" value="Genomic_DNA"/>
</dbReference>
<protein>
    <submittedName>
        <fullName evidence="1">Uncharacterized protein</fullName>
    </submittedName>
</protein>